<keyword evidence="1" id="KW-0175">Coiled coil</keyword>
<accession>A0ABW8XSU5</accession>
<keyword evidence="2" id="KW-1133">Transmembrane helix</keyword>
<name>A0ABW8XSU5_9FLAO</name>
<keyword evidence="2" id="KW-0812">Transmembrane</keyword>
<keyword evidence="4" id="KW-1185">Reference proteome</keyword>
<feature type="transmembrane region" description="Helical" evidence="2">
    <location>
        <begin position="12"/>
        <end position="29"/>
    </location>
</feature>
<evidence type="ECO:0000256" key="2">
    <source>
        <dbReference type="SAM" id="Phobius"/>
    </source>
</evidence>
<organism evidence="3 4">
    <name type="scientific">Flavobacterium plantiphilum</name>
    <dbReference type="NCBI Taxonomy" id="3163297"/>
    <lineage>
        <taxon>Bacteria</taxon>
        <taxon>Pseudomonadati</taxon>
        <taxon>Bacteroidota</taxon>
        <taxon>Flavobacteriia</taxon>
        <taxon>Flavobacteriales</taxon>
        <taxon>Flavobacteriaceae</taxon>
        <taxon>Flavobacterium</taxon>
    </lineage>
</organism>
<reference evidence="3 4" key="1">
    <citation type="submission" date="2024-06" db="EMBL/GenBank/DDBJ databases">
        <authorList>
            <person name="Kaempfer P."/>
            <person name="Viver T."/>
        </authorList>
    </citation>
    <scope>NUCLEOTIDE SEQUENCE [LARGE SCALE GENOMIC DNA]</scope>
    <source>
        <strain evidence="3 4">ST-87</strain>
    </source>
</reference>
<feature type="coiled-coil region" evidence="1">
    <location>
        <begin position="45"/>
        <end position="100"/>
    </location>
</feature>
<dbReference type="Proteomes" id="UP001629260">
    <property type="component" value="Unassembled WGS sequence"/>
</dbReference>
<keyword evidence="2" id="KW-0472">Membrane</keyword>
<evidence type="ECO:0000313" key="4">
    <source>
        <dbReference type="Proteomes" id="UP001629260"/>
    </source>
</evidence>
<proteinExistence type="predicted"/>
<protein>
    <submittedName>
        <fullName evidence="3">Uncharacterized protein</fullName>
    </submittedName>
</protein>
<comment type="caution">
    <text evidence="3">The sequence shown here is derived from an EMBL/GenBank/DDBJ whole genome shotgun (WGS) entry which is preliminary data.</text>
</comment>
<sequence length="269" mass="30419">MKLKMLDINYYHGLALICTIGVFIFSYLAQKKDGNNDQKEMRNIITQQSKKLQKNQEKISKLTSENNYQISLSNSLGNENKRLGEENNRLASENNRLAGKTKENTEQIIGAGSYPIISIGGGGNNTLQIIIMLKGKYAIPNLTARAVVIPNYTNVSGLDMKITPLFGENIEFGTLRPHEFNSYSIPFNQKEVAALFYFKSDNNNWNSIIRIKKIDNKLKKLIIISESGDEYKFVHIDDDFPMNSENSITLWSNSKVSRSILINAANKNK</sequence>
<evidence type="ECO:0000313" key="3">
    <source>
        <dbReference type="EMBL" id="MFL9830764.1"/>
    </source>
</evidence>
<dbReference type="RefSeq" id="WP_408081247.1">
    <property type="nucleotide sequence ID" value="NZ_JBELQA010000004.1"/>
</dbReference>
<evidence type="ECO:0000256" key="1">
    <source>
        <dbReference type="SAM" id="Coils"/>
    </source>
</evidence>
<dbReference type="EMBL" id="JBELQA010000004">
    <property type="protein sequence ID" value="MFL9830764.1"/>
    <property type="molecule type" value="Genomic_DNA"/>
</dbReference>
<gene>
    <name evidence="3" type="ORF">ABS764_07885</name>
</gene>